<proteinExistence type="predicted"/>
<evidence type="ECO:0000256" key="3">
    <source>
        <dbReference type="ARBA" id="ARBA00022679"/>
    </source>
</evidence>
<keyword evidence="4" id="KW-0949">S-adenosyl-L-methionine</keyword>
<dbReference type="GO" id="GO:0032259">
    <property type="term" value="P:methylation"/>
    <property type="evidence" value="ECO:0007669"/>
    <property type="project" value="UniProtKB-KW"/>
</dbReference>
<keyword evidence="3 6" id="KW-0808">Transferase</keyword>
<dbReference type="Pfam" id="PF02086">
    <property type="entry name" value="MethyltransfD12"/>
    <property type="match status" value="1"/>
</dbReference>
<dbReference type="Gene3D" id="3.40.50.150">
    <property type="entry name" value="Vaccinia Virus protein VP39"/>
    <property type="match status" value="1"/>
</dbReference>
<evidence type="ECO:0000313" key="7">
    <source>
        <dbReference type="Proteomes" id="UP000189137"/>
    </source>
</evidence>
<dbReference type="EMBL" id="FUPS01000004">
    <property type="protein sequence ID" value="SJS16993.1"/>
    <property type="molecule type" value="Genomic_DNA"/>
</dbReference>
<dbReference type="EC" id="2.1.1.72" evidence="1"/>
<sequence>MADIFTVLNYQGSKKRLLDFIYENTQEYIDSDKAFLDICSGTSAVAYNMKRHFTVYTNDSENYAYQISNSIVKNNERYNFSQSDEMIIREKYNINLQRLNNIFNDMVNQEDMLLEQEDADGLIELYSNCPCIWKNNVDIEIEGNTIQSIYDLRKCKRDIPNVLFTLYYSSSYFGIKQSMEIDSIRYAIEFIESEITKSILFTSLFFAMKECVFAKDGHMAQPLNMETGKKRMLRLKARSIYDIFIDKLKEFNTEEFVLSQKENKCFNKDFRTLLETEESIKDEVGFIYIDPPYTDMQYSRYYHILNTVVLYDYPEISLSRGTISKGIYREGRYQSPLSQRKHALNEIDFLFSFCKENKINVALSYAYPIDTEKQATNRYTASIDDLINVAKKHFGDNVKVVHEEYSHANNRNSDKKNVLEYLIMGIHNKE</sequence>
<dbReference type="PROSITE" id="PS00092">
    <property type="entry name" value="N6_MTASE"/>
    <property type="match status" value="1"/>
</dbReference>
<dbReference type="InterPro" id="IPR002052">
    <property type="entry name" value="DNA_methylase_N6_adenine_CS"/>
</dbReference>
<dbReference type="GO" id="GO:0009307">
    <property type="term" value="P:DNA restriction-modification system"/>
    <property type="evidence" value="ECO:0007669"/>
    <property type="project" value="InterPro"/>
</dbReference>
<accession>A0A9X8RHY1</accession>
<dbReference type="InterPro" id="IPR012327">
    <property type="entry name" value="MeTrfase_D12"/>
</dbReference>
<dbReference type="GO" id="GO:0009007">
    <property type="term" value="F:site-specific DNA-methyltransferase (adenine-specific) activity"/>
    <property type="evidence" value="ECO:0007669"/>
    <property type="project" value="UniProtKB-EC"/>
</dbReference>
<comment type="caution">
    <text evidence="6">The sequence shown here is derived from an EMBL/GenBank/DDBJ whole genome shotgun (WGS) entry which is preliminary data.</text>
</comment>
<name>A0A9X8RHY1_CLODI</name>
<evidence type="ECO:0000256" key="4">
    <source>
        <dbReference type="ARBA" id="ARBA00022691"/>
    </source>
</evidence>
<dbReference type="InterPro" id="IPR029063">
    <property type="entry name" value="SAM-dependent_MTases_sf"/>
</dbReference>
<comment type="catalytic activity">
    <reaction evidence="5">
        <text>a 2'-deoxyadenosine in DNA + S-adenosyl-L-methionine = an N(6)-methyl-2'-deoxyadenosine in DNA + S-adenosyl-L-homocysteine + H(+)</text>
        <dbReference type="Rhea" id="RHEA:15197"/>
        <dbReference type="Rhea" id="RHEA-COMP:12418"/>
        <dbReference type="Rhea" id="RHEA-COMP:12419"/>
        <dbReference type="ChEBI" id="CHEBI:15378"/>
        <dbReference type="ChEBI" id="CHEBI:57856"/>
        <dbReference type="ChEBI" id="CHEBI:59789"/>
        <dbReference type="ChEBI" id="CHEBI:90615"/>
        <dbReference type="ChEBI" id="CHEBI:90616"/>
        <dbReference type="EC" id="2.1.1.72"/>
    </reaction>
</comment>
<dbReference type="RefSeq" id="WP_021364804.1">
    <property type="nucleotide sequence ID" value="NZ_AP031492.1"/>
</dbReference>
<reference evidence="6 7" key="1">
    <citation type="submission" date="2017-02" db="EMBL/GenBank/DDBJ databases">
        <authorList>
            <consortium name="Pathogen Informatics"/>
        </authorList>
    </citation>
    <scope>NUCLEOTIDE SEQUENCE [LARGE SCALE GENOMIC DNA]</scope>
    <source>
        <strain evidence="6 7">VRECD0157</strain>
    </source>
</reference>
<protein>
    <recommendedName>
        <fullName evidence="1">site-specific DNA-methyltransferase (adenine-specific)</fullName>
        <ecNumber evidence="1">2.1.1.72</ecNumber>
    </recommendedName>
</protein>
<dbReference type="SUPFAM" id="SSF53335">
    <property type="entry name" value="S-adenosyl-L-methionine-dependent methyltransferases"/>
    <property type="match status" value="1"/>
</dbReference>
<keyword evidence="2 6" id="KW-0489">Methyltransferase</keyword>
<dbReference type="GO" id="GO:0003676">
    <property type="term" value="F:nucleic acid binding"/>
    <property type="evidence" value="ECO:0007669"/>
    <property type="project" value="InterPro"/>
</dbReference>
<organism evidence="6 7">
    <name type="scientific">Clostridioides difficile</name>
    <name type="common">Peptoclostridium difficile</name>
    <dbReference type="NCBI Taxonomy" id="1496"/>
    <lineage>
        <taxon>Bacteria</taxon>
        <taxon>Bacillati</taxon>
        <taxon>Bacillota</taxon>
        <taxon>Clostridia</taxon>
        <taxon>Peptostreptococcales</taxon>
        <taxon>Peptostreptococcaceae</taxon>
        <taxon>Clostridioides</taxon>
    </lineage>
</organism>
<evidence type="ECO:0000313" key="6">
    <source>
        <dbReference type="EMBL" id="SJS16993.1"/>
    </source>
</evidence>
<evidence type="ECO:0000256" key="5">
    <source>
        <dbReference type="ARBA" id="ARBA00047942"/>
    </source>
</evidence>
<gene>
    <name evidence="6" type="primary">fokIM</name>
    <name evidence="6" type="ORF">SAMEA3375112_01417</name>
</gene>
<dbReference type="Proteomes" id="UP000189137">
    <property type="component" value="Unassembled WGS sequence"/>
</dbReference>
<dbReference type="AlphaFoldDB" id="A0A9X8RHY1"/>
<evidence type="ECO:0000256" key="1">
    <source>
        <dbReference type="ARBA" id="ARBA00011900"/>
    </source>
</evidence>
<evidence type="ECO:0000256" key="2">
    <source>
        <dbReference type="ARBA" id="ARBA00022603"/>
    </source>
</evidence>